<sequence length="203" mass="23521">MSLYPNYGRLHTHWCDRNGIKKPKRYSRRCRQQYYFWCTCRKHLTLLTADAILSSSTPARKPNECASSEPVPNLHDFRARDPLRCWTYNAEGSDLEELAAKMLASLFKYPNLVYMREVKVSHRLDLHAGALDLDQVLRGKLGATDFLIVHKGCMLAVEIDGEQHLEKPYNNQPQLDAAKDEAYWEAGINLLRVHHKYCKFSPQ</sequence>
<evidence type="ECO:0000313" key="1">
    <source>
        <dbReference type="EMBL" id="EIE22012.1"/>
    </source>
</evidence>
<name>I0YUE3_COCSC</name>
<dbReference type="EMBL" id="AGSI01000011">
    <property type="protein sequence ID" value="EIE22012.1"/>
    <property type="molecule type" value="Genomic_DNA"/>
</dbReference>
<dbReference type="RefSeq" id="XP_005646556.1">
    <property type="nucleotide sequence ID" value="XM_005646499.1"/>
</dbReference>
<dbReference type="AlphaFoldDB" id="I0YUE3"/>
<evidence type="ECO:0000313" key="2">
    <source>
        <dbReference type="Proteomes" id="UP000007264"/>
    </source>
</evidence>
<reference evidence="1 2" key="1">
    <citation type="journal article" date="2012" name="Genome Biol.">
        <title>The genome of the polar eukaryotic microalga coccomyxa subellipsoidea reveals traits of cold adaptation.</title>
        <authorList>
            <person name="Blanc G."/>
            <person name="Agarkova I."/>
            <person name="Grimwood J."/>
            <person name="Kuo A."/>
            <person name="Brueggeman A."/>
            <person name="Dunigan D."/>
            <person name="Gurnon J."/>
            <person name="Ladunga I."/>
            <person name="Lindquist E."/>
            <person name="Lucas S."/>
            <person name="Pangilinan J."/>
            <person name="Proschold T."/>
            <person name="Salamov A."/>
            <person name="Schmutz J."/>
            <person name="Weeks D."/>
            <person name="Yamada T."/>
            <person name="Claverie J.M."/>
            <person name="Grigoriev I."/>
            <person name="Van Etten J."/>
            <person name="Lomsadze A."/>
            <person name="Borodovsky M."/>
        </authorList>
    </citation>
    <scope>NUCLEOTIDE SEQUENCE [LARGE SCALE GENOMIC DNA]</scope>
    <source>
        <strain evidence="1 2">C-169</strain>
    </source>
</reference>
<keyword evidence="2" id="KW-1185">Reference proteome</keyword>
<dbReference type="KEGG" id="csl:COCSUDRAFT_43002"/>
<comment type="caution">
    <text evidence="1">The sequence shown here is derived from an EMBL/GenBank/DDBJ whole genome shotgun (WGS) entry which is preliminary data.</text>
</comment>
<protein>
    <submittedName>
        <fullName evidence="1">Uncharacterized protein</fullName>
    </submittedName>
</protein>
<gene>
    <name evidence="1" type="ORF">COCSUDRAFT_43002</name>
</gene>
<accession>I0YUE3</accession>
<dbReference type="GeneID" id="17039997"/>
<proteinExistence type="predicted"/>
<dbReference type="Proteomes" id="UP000007264">
    <property type="component" value="Unassembled WGS sequence"/>
</dbReference>
<organism evidence="1 2">
    <name type="scientific">Coccomyxa subellipsoidea (strain C-169)</name>
    <name type="common">Green microalga</name>
    <dbReference type="NCBI Taxonomy" id="574566"/>
    <lineage>
        <taxon>Eukaryota</taxon>
        <taxon>Viridiplantae</taxon>
        <taxon>Chlorophyta</taxon>
        <taxon>core chlorophytes</taxon>
        <taxon>Trebouxiophyceae</taxon>
        <taxon>Trebouxiophyceae incertae sedis</taxon>
        <taxon>Coccomyxaceae</taxon>
        <taxon>Coccomyxa</taxon>
        <taxon>Coccomyxa subellipsoidea</taxon>
    </lineage>
</organism>